<dbReference type="NCBIfam" id="TIGR00231">
    <property type="entry name" value="small_GTP"/>
    <property type="match status" value="1"/>
</dbReference>
<dbReference type="InterPro" id="IPR027417">
    <property type="entry name" value="P-loop_NTPase"/>
</dbReference>
<evidence type="ECO:0000256" key="1">
    <source>
        <dbReference type="ARBA" id="ARBA00006270"/>
    </source>
</evidence>
<proteinExistence type="inferred from homology"/>
<name>A0AA88B0N8_FICCA</name>
<dbReference type="InterPro" id="IPR050209">
    <property type="entry name" value="Rab_GTPases_membrane_traffic"/>
</dbReference>
<evidence type="ECO:0000313" key="4">
    <source>
        <dbReference type="Proteomes" id="UP001187192"/>
    </source>
</evidence>
<gene>
    <name evidence="3" type="ORF">TIFTF001_024402</name>
</gene>
<dbReference type="SUPFAM" id="SSF52540">
    <property type="entry name" value="P-loop containing nucleoside triphosphate hydrolases"/>
    <property type="match status" value="1"/>
</dbReference>
<dbReference type="InterPro" id="IPR001806">
    <property type="entry name" value="Small_GTPase"/>
</dbReference>
<dbReference type="PROSITE" id="PS51419">
    <property type="entry name" value="RAB"/>
    <property type="match status" value="1"/>
</dbReference>
<organism evidence="3 4">
    <name type="scientific">Ficus carica</name>
    <name type="common">Common fig</name>
    <dbReference type="NCBI Taxonomy" id="3494"/>
    <lineage>
        <taxon>Eukaryota</taxon>
        <taxon>Viridiplantae</taxon>
        <taxon>Streptophyta</taxon>
        <taxon>Embryophyta</taxon>
        <taxon>Tracheophyta</taxon>
        <taxon>Spermatophyta</taxon>
        <taxon>Magnoliopsida</taxon>
        <taxon>eudicotyledons</taxon>
        <taxon>Gunneridae</taxon>
        <taxon>Pentapetalae</taxon>
        <taxon>rosids</taxon>
        <taxon>fabids</taxon>
        <taxon>Rosales</taxon>
        <taxon>Moraceae</taxon>
        <taxon>Ficeae</taxon>
        <taxon>Ficus</taxon>
    </lineage>
</organism>
<dbReference type="GO" id="GO:0005525">
    <property type="term" value="F:GTP binding"/>
    <property type="evidence" value="ECO:0007669"/>
    <property type="project" value="InterPro"/>
</dbReference>
<dbReference type="InterPro" id="IPR005225">
    <property type="entry name" value="Small_GTP-bd"/>
</dbReference>
<dbReference type="SMART" id="SM00173">
    <property type="entry name" value="RAS"/>
    <property type="match status" value="1"/>
</dbReference>
<dbReference type="SMART" id="SM00174">
    <property type="entry name" value="RHO"/>
    <property type="match status" value="1"/>
</dbReference>
<sequence length="194" mass="21259">MANQLGNSDQEIQYKFKVVLIGDSAVGNTNLLARFTQKEFSPVSKLPVGLKPETMTHVINGKTIKSLIWDTAGEERYQSVISSFYKGTVGAMIVYDISNRNKLDLGSTNRAVPTEHGEEFAKKENLSFMETSALDATNVESAFLMVLTDVTNKKLVLNDEDKPDGRTAVIGPEPAPARPDQNNNCCNIGSITIF</sequence>
<dbReference type="Pfam" id="PF00071">
    <property type="entry name" value="Ras"/>
    <property type="match status" value="1"/>
</dbReference>
<accession>A0AA88B0N8</accession>
<reference evidence="3" key="1">
    <citation type="submission" date="2023-07" db="EMBL/GenBank/DDBJ databases">
        <title>draft genome sequence of fig (Ficus carica).</title>
        <authorList>
            <person name="Takahashi T."/>
            <person name="Nishimura K."/>
        </authorList>
    </citation>
    <scope>NUCLEOTIDE SEQUENCE</scope>
</reference>
<evidence type="ECO:0000256" key="2">
    <source>
        <dbReference type="SAM" id="MobiDB-lite"/>
    </source>
</evidence>
<evidence type="ECO:0000313" key="3">
    <source>
        <dbReference type="EMBL" id="GMN55281.1"/>
    </source>
</evidence>
<comment type="caution">
    <text evidence="3">The sequence shown here is derived from an EMBL/GenBank/DDBJ whole genome shotgun (WGS) entry which is preliminary data.</text>
</comment>
<dbReference type="Proteomes" id="UP001187192">
    <property type="component" value="Unassembled WGS sequence"/>
</dbReference>
<protein>
    <submittedName>
        <fullName evidence="3">Uncharacterized protein</fullName>
    </submittedName>
</protein>
<dbReference type="GO" id="GO:0003924">
    <property type="term" value="F:GTPase activity"/>
    <property type="evidence" value="ECO:0007669"/>
    <property type="project" value="InterPro"/>
</dbReference>
<keyword evidence="4" id="KW-1185">Reference proteome</keyword>
<feature type="region of interest" description="Disordered" evidence="2">
    <location>
        <begin position="161"/>
        <end position="182"/>
    </location>
</feature>
<dbReference type="PANTHER" id="PTHR47979">
    <property type="entry name" value="DRAB11-RELATED"/>
    <property type="match status" value="1"/>
</dbReference>
<dbReference type="SMART" id="SM00175">
    <property type="entry name" value="RAB"/>
    <property type="match status" value="1"/>
</dbReference>
<dbReference type="PRINTS" id="PR00449">
    <property type="entry name" value="RASTRNSFRMNG"/>
</dbReference>
<dbReference type="FunFam" id="3.40.50.300:FF:001447">
    <property type="entry name" value="Ras-related protein Rab-1B"/>
    <property type="match status" value="1"/>
</dbReference>
<dbReference type="Gene3D" id="3.40.50.300">
    <property type="entry name" value="P-loop containing nucleotide triphosphate hydrolases"/>
    <property type="match status" value="2"/>
</dbReference>
<comment type="similarity">
    <text evidence="1">Belongs to the small GTPase superfamily. Rab family.</text>
</comment>
<dbReference type="EMBL" id="BTGU01000056">
    <property type="protein sequence ID" value="GMN55281.1"/>
    <property type="molecule type" value="Genomic_DNA"/>
</dbReference>
<dbReference type="AlphaFoldDB" id="A0AA88B0N8"/>